<dbReference type="OrthoDB" id="2473368at2"/>
<dbReference type="InterPro" id="IPR032599">
    <property type="entry name" value="YcdB/YcdC_rep_domain"/>
</dbReference>
<evidence type="ECO:0000313" key="4">
    <source>
        <dbReference type="Proteomes" id="UP000480246"/>
    </source>
</evidence>
<evidence type="ECO:0000256" key="1">
    <source>
        <dbReference type="ARBA" id="ARBA00022729"/>
    </source>
</evidence>
<accession>A0A7C8KZE5</accession>
<gene>
    <name evidence="3" type="ORF">F9U64_07195</name>
</gene>
<evidence type="ECO:0000313" key="3">
    <source>
        <dbReference type="EMBL" id="KAB8137994.1"/>
    </source>
</evidence>
<name>A0A7C8KZE5_9BACI</name>
<keyword evidence="4" id="KW-1185">Reference proteome</keyword>
<feature type="domain" description="SLH" evidence="2">
    <location>
        <begin position="626"/>
        <end position="688"/>
    </location>
</feature>
<dbReference type="EMBL" id="WEID01000031">
    <property type="protein sequence ID" value="KAB8137994.1"/>
    <property type="molecule type" value="Genomic_DNA"/>
</dbReference>
<feature type="domain" description="SLH" evidence="2">
    <location>
        <begin position="689"/>
        <end position="748"/>
    </location>
</feature>
<dbReference type="Gene3D" id="3.10.450.40">
    <property type="match status" value="1"/>
</dbReference>
<dbReference type="AlphaFoldDB" id="A0A7C8KZE5"/>
<protein>
    <recommendedName>
        <fullName evidence="2">SLH domain-containing protein</fullName>
    </recommendedName>
</protein>
<sequence length="748" mass="85897">MNKKVIALFTAGISLSVLTPLSPITTYAEITSEKAVEEQVEEKNQAIGQQEALQIAEAFFGEELANAQYYYEQNWYRDNIPVWNIHYEENEGENWEFYHITINATNGKVLETSYDRNVEGEEPPSYPPEVTWEEGKEKADEIINQYFSDIKGEIKLDPSTKPQKPALTDQVVHTYQYNRVIDGVPLSNNQVQININGSNELVSFNSSWDHHIELESNAVNYTTDEALSLFQEKLPVELQYNSLDRFYRPANDGSGEMILEYALNDNYPYLDATTGEWINRQGETEEHGEEIDQEAVVSEPLQPKRMIQSIMTEQEAETLAREIAGIPEEMVIDNIQYYQDDHQPATWDLTFTETTEGQENYDTYSVSISLNATTGEVYHYFVNDPQLYGDLEADEAVVGYEEAKAKAIEIIKQFAPEKADNIYYNATEYNNNNGRSKHHLFTFQRKENGIPVRGDSINVSISAIDGKLVDYYQSWQNNVTFPSFDDVISKETAFERFLERYEIDLGWEMIADDSQENKETYRKVYFLDNLHVFDQAVYLNAKTGNWHSRLTDEIVTVNPEANDIEGLLEEEALKLMIAYGAIPIDENGNIHPEQPITRGEMVKMLMLANNPDPLYYYDMGAKYANSEGSFDDVTATNEYFSYVEEAIRKGFLDQEDENFKPNELVTRMELAQLLVHALEYDQIAGYADMFQHPYQDISSEEQAGYVAIVHYLNIMSTTSDEFKPEQEVTRAQAAQIFYQYLTVRGSVD</sequence>
<dbReference type="RefSeq" id="WP_153402331.1">
    <property type="nucleotide sequence ID" value="NZ_ML762427.1"/>
</dbReference>
<proteinExistence type="predicted"/>
<dbReference type="PROSITE" id="PS51272">
    <property type="entry name" value="SLH"/>
    <property type="match status" value="3"/>
</dbReference>
<evidence type="ECO:0000259" key="2">
    <source>
        <dbReference type="PROSITE" id="PS51272"/>
    </source>
</evidence>
<comment type="caution">
    <text evidence="3">The sequence shown here is derived from an EMBL/GenBank/DDBJ whole genome shotgun (WGS) entry which is preliminary data.</text>
</comment>
<organism evidence="3 4">
    <name type="scientific">Gracilibacillus oryzae</name>
    <dbReference type="NCBI Taxonomy" id="1672701"/>
    <lineage>
        <taxon>Bacteria</taxon>
        <taxon>Bacillati</taxon>
        <taxon>Bacillota</taxon>
        <taxon>Bacilli</taxon>
        <taxon>Bacillales</taxon>
        <taxon>Bacillaceae</taxon>
        <taxon>Gracilibacillus</taxon>
    </lineage>
</organism>
<dbReference type="InterPro" id="IPR001119">
    <property type="entry name" value="SLH_dom"/>
</dbReference>
<dbReference type="Pfam" id="PF16244">
    <property type="entry name" value="DUF4901"/>
    <property type="match status" value="2"/>
</dbReference>
<keyword evidence="1" id="KW-0732">Signal</keyword>
<dbReference type="Pfam" id="PF00395">
    <property type="entry name" value="SLH"/>
    <property type="match status" value="3"/>
</dbReference>
<feature type="domain" description="SLH" evidence="2">
    <location>
        <begin position="547"/>
        <end position="619"/>
    </location>
</feature>
<dbReference type="Proteomes" id="UP000480246">
    <property type="component" value="Unassembled WGS sequence"/>
</dbReference>
<reference evidence="3 4" key="1">
    <citation type="submission" date="2019-10" db="EMBL/GenBank/DDBJ databases">
        <title>Gracilibacillus sp. nov. isolated from rice seeds.</title>
        <authorList>
            <person name="He S."/>
        </authorList>
    </citation>
    <scope>NUCLEOTIDE SEQUENCE [LARGE SCALE GENOMIC DNA]</scope>
    <source>
        <strain evidence="3 4">TD8</strain>
    </source>
</reference>